<organism evidence="2 3">
    <name type="scientific">Coprococcus aceti</name>
    <dbReference type="NCBI Taxonomy" id="2981786"/>
    <lineage>
        <taxon>Bacteria</taxon>
        <taxon>Bacillati</taxon>
        <taxon>Bacillota</taxon>
        <taxon>Clostridia</taxon>
        <taxon>Lachnospirales</taxon>
        <taxon>Lachnospiraceae</taxon>
        <taxon>Coprococcus</taxon>
    </lineage>
</organism>
<dbReference type="InterPro" id="IPR052732">
    <property type="entry name" value="Cell-binding_unc_protein"/>
</dbReference>
<dbReference type="SUPFAM" id="SSF56091">
    <property type="entry name" value="DNA ligase/mRNA capping enzyme, catalytic domain"/>
    <property type="match status" value="1"/>
</dbReference>
<dbReference type="Proteomes" id="UP001494672">
    <property type="component" value="Unassembled WGS sequence"/>
</dbReference>
<evidence type="ECO:0000259" key="1">
    <source>
        <dbReference type="Pfam" id="PF09414"/>
    </source>
</evidence>
<dbReference type="GO" id="GO:0016874">
    <property type="term" value="F:ligase activity"/>
    <property type="evidence" value="ECO:0007669"/>
    <property type="project" value="UniProtKB-KW"/>
</dbReference>
<dbReference type="Pfam" id="PF09414">
    <property type="entry name" value="RNA_ligase"/>
    <property type="match status" value="1"/>
</dbReference>
<proteinExistence type="predicted"/>
<gene>
    <name evidence="2" type="ORF">AAAU18_00375</name>
</gene>
<comment type="caution">
    <text evidence="2">The sequence shown here is derived from an EMBL/GenBank/DDBJ whole genome shotgun (WGS) entry which is preliminary data.</text>
</comment>
<name>A0ABV1I591_9FIRM</name>
<reference evidence="2 3" key="1">
    <citation type="submission" date="2024-04" db="EMBL/GenBank/DDBJ databases">
        <title>Human intestinal bacterial collection.</title>
        <authorList>
            <person name="Pauvert C."/>
            <person name="Hitch T.C.A."/>
            <person name="Clavel T."/>
        </authorList>
    </citation>
    <scope>NUCLEOTIDE SEQUENCE [LARGE SCALE GENOMIC DNA]</scope>
    <source>
        <strain evidence="2 3">CLA-AA-H181</strain>
    </source>
</reference>
<evidence type="ECO:0000313" key="2">
    <source>
        <dbReference type="EMBL" id="MEQ2591370.1"/>
    </source>
</evidence>
<keyword evidence="2" id="KW-0436">Ligase</keyword>
<dbReference type="Gene3D" id="3.30.470.30">
    <property type="entry name" value="DNA ligase/mRNA capping enzyme"/>
    <property type="match status" value="1"/>
</dbReference>
<dbReference type="PANTHER" id="PTHR43883:SF1">
    <property type="entry name" value="GLUCONOKINASE"/>
    <property type="match status" value="1"/>
</dbReference>
<keyword evidence="3" id="KW-1185">Reference proteome</keyword>
<dbReference type="InterPro" id="IPR021122">
    <property type="entry name" value="RNA_ligase_dom_REL/Rnl2"/>
</dbReference>
<feature type="domain" description="RNA ligase" evidence="1">
    <location>
        <begin position="35"/>
        <end position="196"/>
    </location>
</feature>
<dbReference type="PANTHER" id="PTHR43883">
    <property type="entry name" value="SLR0207 PROTEIN"/>
    <property type="match status" value="1"/>
</dbReference>
<accession>A0ABV1I591</accession>
<evidence type="ECO:0000313" key="3">
    <source>
        <dbReference type="Proteomes" id="UP001494672"/>
    </source>
</evidence>
<dbReference type="EMBL" id="JBBNGJ010000001">
    <property type="protein sequence ID" value="MEQ2591370.1"/>
    <property type="molecule type" value="Genomic_DNA"/>
</dbReference>
<protein>
    <submittedName>
        <fullName evidence="2">RNA ligase family protein</fullName>
    </submittedName>
</protein>
<dbReference type="RefSeq" id="WP_349092639.1">
    <property type="nucleotide sequence ID" value="NZ_JBBNGJ010000001.1"/>
</dbReference>
<sequence>MKKYIDIQVVRERETMLDDITFTVNTGAFQVGDIISITEKVDGANASIRYDEKEDVLRAFSRNNELSKDQNLRGFWEYVQKMDKEPFARYPHYIFFGEWLVKHTVIYEKDNYDKFYLFSIFDGDADQWLSQDSVKSIADECGIPYVHELYYGKFISWEHCKQFANDPAYGKKQEGIVIKNQTALLEGREPHVLKYVNPEFYEIKVDNRRQNMRKRDDQQKKADMDEAERYARTIVTEARVRKIVNKLVDEGIIPEKIERKDLQIIYKNLPKRIYEDCLKEEPEIIQKAGNYAGKMCMKVGIEIFRKEWKI</sequence>